<keyword evidence="2" id="KW-1185">Reference proteome</keyword>
<evidence type="ECO:0000313" key="2">
    <source>
        <dbReference type="Proteomes" id="UP001595912"/>
    </source>
</evidence>
<comment type="caution">
    <text evidence="1">The sequence shown here is derived from an EMBL/GenBank/DDBJ whole genome shotgun (WGS) entry which is preliminary data.</text>
</comment>
<name>A0ABV9WCX8_9ACTN</name>
<accession>A0ABV9WCX8</accession>
<proteinExistence type="predicted"/>
<dbReference type="EMBL" id="JBHSIU010000094">
    <property type="protein sequence ID" value="MFC5006214.1"/>
    <property type="molecule type" value="Genomic_DNA"/>
</dbReference>
<dbReference type="Proteomes" id="UP001595912">
    <property type="component" value="Unassembled WGS sequence"/>
</dbReference>
<dbReference type="RefSeq" id="WP_380126827.1">
    <property type="nucleotide sequence ID" value="NZ_JBHSIU010000094.1"/>
</dbReference>
<evidence type="ECO:0000313" key="1">
    <source>
        <dbReference type="EMBL" id="MFC5006214.1"/>
    </source>
</evidence>
<organism evidence="1 2">
    <name type="scientific">Dactylosporangium cerinum</name>
    <dbReference type="NCBI Taxonomy" id="1434730"/>
    <lineage>
        <taxon>Bacteria</taxon>
        <taxon>Bacillati</taxon>
        <taxon>Actinomycetota</taxon>
        <taxon>Actinomycetes</taxon>
        <taxon>Micromonosporales</taxon>
        <taxon>Micromonosporaceae</taxon>
        <taxon>Dactylosporangium</taxon>
    </lineage>
</organism>
<reference evidence="2" key="1">
    <citation type="journal article" date="2019" name="Int. J. Syst. Evol. Microbiol.">
        <title>The Global Catalogue of Microorganisms (GCM) 10K type strain sequencing project: providing services to taxonomists for standard genome sequencing and annotation.</title>
        <authorList>
            <consortium name="The Broad Institute Genomics Platform"/>
            <consortium name="The Broad Institute Genome Sequencing Center for Infectious Disease"/>
            <person name="Wu L."/>
            <person name="Ma J."/>
        </authorList>
    </citation>
    <scope>NUCLEOTIDE SEQUENCE [LARGE SCALE GENOMIC DNA]</scope>
    <source>
        <strain evidence="2">CGMCC 4.7152</strain>
    </source>
</reference>
<protein>
    <submittedName>
        <fullName evidence="1">Uncharacterized protein</fullName>
    </submittedName>
</protein>
<gene>
    <name evidence="1" type="ORF">ACFPIJ_51400</name>
</gene>
<sequence length="258" mass="28924">MVRTTPARPVDLAAAFPALREHTAVTTRLHPRPGAPTVIDSSVGGPLLWPADEPWPACTDTDHEVISLHRPDTVRQWRAFRAATAGLPYDPTGAERAGLPPWDFSEPPELARPPIPLVPVVQLYRREMPDLVGPADADLLQVLWCPHLHPDLEYCPRVELRWRRSAEVTAVLTDPPESAVLFENHLPTPCIVHPEQVTEYRDRQLLPADLQARIVAWQEQTGNSYQQLSAAKGWRVGGFVCWALSGLTRWRARRAVPR</sequence>